<dbReference type="EMBL" id="PUFO01000044">
    <property type="protein sequence ID" value="TDG78231.1"/>
    <property type="molecule type" value="Genomic_DNA"/>
</dbReference>
<dbReference type="Proteomes" id="UP000294854">
    <property type="component" value="Unassembled WGS sequence"/>
</dbReference>
<protein>
    <recommendedName>
        <fullName evidence="3">Mannosyl-glycoprotein endo-beta-N-acetylglucosamidase-like domain-containing protein</fullName>
    </recommendedName>
</protein>
<reference evidence="4 5" key="1">
    <citation type="journal article" date="2019" name="Appl. Microbiol. Biotechnol.">
        <title>Uncovering carbohydrate metabolism through a genotype-phenotype association study of 56 lactic acid bacteria genomes.</title>
        <authorList>
            <person name="Buron-Moles G."/>
            <person name="Chailyan A."/>
            <person name="Dolejs I."/>
            <person name="Forster J."/>
            <person name="Miks M.H."/>
        </authorList>
    </citation>
    <scope>NUCLEOTIDE SEQUENCE [LARGE SCALE GENOMIC DNA]</scope>
    <source>
        <strain evidence="4 5">ATCC 49373</strain>
    </source>
</reference>
<accession>A0A4V3A405</accession>
<evidence type="ECO:0000313" key="4">
    <source>
        <dbReference type="EMBL" id="TDG78231.1"/>
    </source>
</evidence>
<dbReference type="Gene3D" id="4.10.80.30">
    <property type="entry name" value="DNA polymerase, domain 6"/>
    <property type="match status" value="1"/>
</dbReference>
<comment type="caution">
    <text evidence="4">The sequence shown here is derived from an EMBL/GenBank/DDBJ whole genome shotgun (WGS) entry which is preliminary data.</text>
</comment>
<evidence type="ECO:0000256" key="1">
    <source>
        <dbReference type="ARBA" id="ARBA00010266"/>
    </source>
</evidence>
<dbReference type="InterPro" id="IPR002901">
    <property type="entry name" value="MGlyc_endo_b_GlcNAc-like_dom"/>
</dbReference>
<dbReference type="Gene3D" id="1.10.530.10">
    <property type="match status" value="1"/>
</dbReference>
<dbReference type="STRING" id="1122149.FD44_GL000059"/>
<dbReference type="PANTHER" id="PTHR33308:SF10">
    <property type="entry name" value="EXO-GLUCOSAMINIDASE LYTG"/>
    <property type="match status" value="1"/>
</dbReference>
<evidence type="ECO:0000256" key="2">
    <source>
        <dbReference type="ARBA" id="ARBA00022801"/>
    </source>
</evidence>
<dbReference type="SMART" id="SM00047">
    <property type="entry name" value="LYZ2"/>
    <property type="match status" value="1"/>
</dbReference>
<dbReference type="RefSeq" id="WP_010619629.1">
    <property type="nucleotide sequence ID" value="NZ_CP042371.1"/>
</dbReference>
<name>A0A4V3A405_9LACO</name>
<proteinExistence type="inferred from homology"/>
<feature type="domain" description="Mannosyl-glycoprotein endo-beta-N-acetylglucosamidase-like" evidence="3">
    <location>
        <begin position="42"/>
        <end position="202"/>
    </location>
</feature>
<gene>
    <name evidence="4" type="ORF">C5L31_001417</name>
</gene>
<dbReference type="PRINTS" id="PR01002">
    <property type="entry name" value="FLGFLGJ"/>
</dbReference>
<organism evidence="4 5">
    <name type="scientific">Secundilactobacillus malefermentans</name>
    <dbReference type="NCBI Taxonomy" id="176292"/>
    <lineage>
        <taxon>Bacteria</taxon>
        <taxon>Bacillati</taxon>
        <taxon>Bacillota</taxon>
        <taxon>Bacilli</taxon>
        <taxon>Lactobacillales</taxon>
        <taxon>Lactobacillaceae</taxon>
        <taxon>Secundilactobacillus</taxon>
    </lineage>
</organism>
<keyword evidence="2" id="KW-0378">Hydrolase</keyword>
<dbReference type="PANTHER" id="PTHR33308">
    <property type="entry name" value="PEPTIDOGLYCAN HYDROLASE FLGJ"/>
    <property type="match status" value="1"/>
</dbReference>
<sequence>MTKKRKRRQDKTWQKLLLLIIFLGMVALFGNHLLSLREPHVQVTSVKTTSQHQRFIEEKAKQAQKLQKQYNVLASITLSQAILESDWGNSTLASQYHNLFGIKASSKQVGKVLATQEYYDGKWVTIKAKFRRFSSDEESMVAHAKLFVNGTDWNSSQYHSVLEATNYKQAAKALYKDGYATDPNYPEKLITLIKRYRLDRYDQSY</sequence>
<evidence type="ECO:0000259" key="3">
    <source>
        <dbReference type="SMART" id="SM00047"/>
    </source>
</evidence>
<dbReference type="Pfam" id="PF01832">
    <property type="entry name" value="Glucosaminidase"/>
    <property type="match status" value="1"/>
</dbReference>
<dbReference type="InterPro" id="IPR051056">
    <property type="entry name" value="Glycosyl_Hydrolase_73"/>
</dbReference>
<dbReference type="GO" id="GO:0004040">
    <property type="term" value="F:amidase activity"/>
    <property type="evidence" value="ECO:0007669"/>
    <property type="project" value="InterPro"/>
</dbReference>
<evidence type="ECO:0000313" key="5">
    <source>
        <dbReference type="Proteomes" id="UP000294854"/>
    </source>
</evidence>
<comment type="similarity">
    <text evidence="1">Belongs to the glycosyl hydrolase 73 family.</text>
</comment>
<dbReference type="AlphaFoldDB" id="A0A4V3A405"/>
<keyword evidence="5" id="KW-1185">Reference proteome</keyword>